<evidence type="ECO:0000313" key="2">
    <source>
        <dbReference type="Proteomes" id="UP001148662"/>
    </source>
</evidence>
<keyword evidence="2" id="KW-1185">Reference proteome</keyword>
<protein>
    <submittedName>
        <fullName evidence="1">Uncharacterized protein</fullName>
    </submittedName>
</protein>
<organism evidence="1 2">
    <name type="scientific">Phlebia brevispora</name>
    <dbReference type="NCBI Taxonomy" id="194682"/>
    <lineage>
        <taxon>Eukaryota</taxon>
        <taxon>Fungi</taxon>
        <taxon>Dikarya</taxon>
        <taxon>Basidiomycota</taxon>
        <taxon>Agaricomycotina</taxon>
        <taxon>Agaricomycetes</taxon>
        <taxon>Polyporales</taxon>
        <taxon>Meruliaceae</taxon>
        <taxon>Phlebia</taxon>
    </lineage>
</organism>
<evidence type="ECO:0000313" key="1">
    <source>
        <dbReference type="EMBL" id="KAJ3555667.1"/>
    </source>
</evidence>
<comment type="caution">
    <text evidence="1">The sequence shown here is derived from an EMBL/GenBank/DDBJ whole genome shotgun (WGS) entry which is preliminary data.</text>
</comment>
<reference evidence="1" key="1">
    <citation type="submission" date="2022-07" db="EMBL/GenBank/DDBJ databases">
        <title>Genome Sequence of Phlebia brevispora.</title>
        <authorList>
            <person name="Buettner E."/>
        </authorList>
    </citation>
    <scope>NUCLEOTIDE SEQUENCE</scope>
    <source>
        <strain evidence="1">MPL23</strain>
    </source>
</reference>
<dbReference type="EMBL" id="JANHOG010000310">
    <property type="protein sequence ID" value="KAJ3555667.1"/>
    <property type="molecule type" value="Genomic_DNA"/>
</dbReference>
<sequence>MSTASIPTRIITTGVGGATSSGKTTLTKHLKSCLPNSFTIHQDDFVPPADQLPVDPEYGFANWDDAEGAVDWDRIATFLSELKKTGVLPADHQSFDSFNETTNVPVDDKVIQAWKTQSEKLAAEYLEKHGVKIVWAIVDGFLLYWDDRIISNLDVRAFIRVPEDVARARREARSYYTPEGDTWRDPPHYWEKIVWPAYTRAHKHLFKSEDVAEGELNGRVQGLMLFESTTTSMKDMVDTVMKKVLEVSTVELAYANLVPLLQSSMAVNSDRTVIKLTVPSVWPDPYWLNPQEVPPPQESPPRKDISDVFSDMPDVDVFYPIRSRGIRGWYQVKPWHPSASTPLTNPATAEDVPPELFERILNPILCGNADLVFPDLVIYTKRELGACAAVCRYWARLCQPKIFESVCMRSLGDVCTLLQFTQSPYSQVNKYIKGFPIPNMDLAAQPWIHRLSYFCRLLPNDVRISVNVKGPLPVKRRILRSLHAGLPRTLPDASDHITYLYLSDVQLRRFADLMHLVDECPHLGHIFCKGVTWGPPTGEYIRLWRTSSETMRYIGMQECTEYAVSLYLMALRWPQRIMPNGDFYTMCALNRIVATATKATSSQCVQTASAGGWDGVPLLVDAYEIVYTYDCSNGVSVKLSFLHRFDLQDMYRLDMQRPNRAFVPLQVIALEMPSIDSDESLSWAALDWKSFDEQAVSLADLDTCTFGFQTRDDMLRFVETVTPKLTGLAAEGLLEYAVKGPKAKPSSDGVIDSNQSQKWLKATPSSDVMKVYDPSRERPQEYHISPGPTSSDANKWIDSLRGRLLMSDSHGRHPDWLAESLRWPRRRRGCSVQLDPGTEFGNQQTSSIPRKVAKARFLDCVEDITNCVHTIEGVLQSLTPAPTTVNVSVVTQAITVRHSYRLLPSDIRTAIDDAGFDIAPSPPLASAEHESSLTAGFVGATSRHSRRIRHFQQCVYCQAERSSFDFEQEKLADDIFVVELLKFSPAPTSTAQLSTTLISEKASGNEEIVAKTVAVAEQRELPAAYTALDGPYRLTLSVGGMTCISCVNTISKLAEEIPGVQDVVVSLIGNSTTATLARRELVDNLVTVIEDAGYDTEVVTLESTVQEASESNTGPRTIDLHIDGMFCPHCPERVMKLLIPLEERITIEKSPTSFADPILRLTYTPSVPDFTIRSILDAINKESVSPSRPFTATIHHPPTLEERSRYMHERDQRALLLRFVFAIIVAIPTFIIAVVYMSLVPHSNRTRMWWMRPMWAGNVARIQWALFFLATPVMFYSASLYHARSLKEIWALWKKGSRVPIWRRFVQFGSMNLLVSTGVSVAYFSSIALLAIAASQEPSPSGDGNSTTYFDSVVFLTMFLLMGRFLDSYSKGRTADAIGALGRLRPATALLLTTGSSKNYEQHAVPSFTDTASHDLEKGSPTVSHSMDNGIISSVERIPAELLEIGDVVRVQQGASPPADGTLVAIMGDYASFDESSLTGESRLVKREVGEKVFVGTINRGPVVDIKVDAVGGQTMLDHVVSVVREGQTRRAPIERVADVITGYFVPVVTLLAIITWVIWLALGLSGTLPADYLDIAAGGWTVWSLQFAIAVFVVACPCGIGLAAPTALLVGSGLAAKFGILVRGGGEAFQEAAQLDLIVFDKTGTLTEGGDPRVTDAKMMQLPLKPEVILGIAAELESASTHPLANAMQHHCAANSAAPQKGSSLQETAGRGLYAKFESLQCEAIIGNEAWMNEHGAIVEEKLAEQLNVWKSEGKSVVLLAVHEDSHPSYEVCAAFAVADPLRKEAKGVVAALQKQGLSTWMISGDNAVTATAVARQVGIPETNVIAGVLPHEKAQKVMWLQQVGMKRELRGWLRRLGGRRLNARCVVAMVGDGINDAPALTAADVGIAIGSGSDVAISSASFILVSSNLTGLLTLFGLSGAVFNRVKFNFLWAIIYNLIAVPIAAGVIYPAGHARLAPVWASLAMALSSVSVICSSLLLKLYREPAIARPLITQEDVTVKKHSMSTFTHTYLAGDFVMSAGSVLFRRLGTDELQICLIYHPKRDQWLLPKGRKDCGETIEAAAVRETYEETGYPCELLPLRMPTRATVAGESQKDVSAMRDAVLEPMAAVLEDRGEKGAKVIWWYVAGVKNGGEKIEGTQMPSEEYESHFVEANEAIARLTFAGYRDIASQALELLPPNSPSPPKYCESTMENDQGVLVDLYVPRKCAATNRLITSKDHASVQIAVADVDADGRALSTSTSFALCGQVRAMGESDDSLNRLATKAGLISLSHFFHCVSSLSGVLSLDGTPELSEIDLCRAVPRCAFPTVVIVVAASSCCALVRDESRAKIQTKAYALMIIARDPPTLHTIISTDSLDSMVEIKSTLQESGHSSASSADVEHHDGSKYRLLYSKSKVYVNPTAYARDNIPGFVALVKREAVNPTYLLAWLPETLLNEKGQTEWEKFVKIEERTTFDEEDDGMSPILSSHHRQTYAFSVPLTSIYSLIVQPPSLSSWHGSIAINLINGTTLPTLHFHDDESRSFTLHQKAPVDPKHSTYPPPQSPSSSKNGISWGGEDLLSRLRSYAYIMRSNLQPTLFLVDPSREDIETHSTQLFADDAVDDILAQSSYADSHSPVPAHRRPRPLTPSSNPYSPRSSILHRSLNQPSAASTSTSQARLALLQSFSQITRHAAHAAQQILSHPLAKPIFPHLPDPVKSLVNANGDLEWGSWVEKGGRKASARGVDEAQALPTSSSTELPAENSSLGIFELLQSTANLPTPKTSRDPGHPVDEKAWKGWFDNDGRPKIREEEMRREVFRRGISPAGTLRKEIWPFLLGVYEWDVTQVERLDLWENKRKQYRDLKDEWWGVPEVFERQDIIEERHRIDVDCRRTDRNQPLFANSSPSIDVNEEKGMQMRYSTISPGLSDIGAQAPTNEHIERLATVLLTYNFYEKDLGYVQGMSDLCAPIYVVTGADEELTFWCFVGIMRRMKDNFLRDQSGMKKQLSTLQQLISVMDPELFRHLEKTDALNLFFCFRWILIAFKREFVFEDVLRLWEVLWTDYYSNHFVLFIALAVLESHRDVIMRYLVEFDEILKYCNELSMTIELDTTLAQAEVLFLSFAQLVADVDRRNAEEALSKKELRRRNVGSSTPHSNSQSPSPSEKKTSPITLITLSKLRNLERGEGLKQLGPCSAAYSLSPRFGPLTTGRSDIAESLSRFSIMTTDAKEPDPDEPIAFIETSMGEVAQVSTALFLSKVLPQVHPGLQDINARIELGCFKGVMNMQEKMWGYTKKPPSGVHSSDWSCAYAPLMAVIRVILADTNPKARLDPLHLEPSKTGDDTKLGKPHAVFVWKNEADDALQWNNMVSGVYRIHESDDAVKENIEKILRCMREVMRRDPRRRFTYGYTIEDTRMTLWYYDRKQILCSRPFDFLKAGQLSALFRH</sequence>
<proteinExistence type="predicted"/>
<gene>
    <name evidence="1" type="ORF">NM688_g2450</name>
</gene>
<dbReference type="Proteomes" id="UP001148662">
    <property type="component" value="Unassembled WGS sequence"/>
</dbReference>
<accession>A0ACC1T8L5</accession>
<name>A0ACC1T8L5_9APHY</name>